<organism evidence="1">
    <name type="scientific">Leptospira ellisii</name>
    <dbReference type="NCBI Taxonomy" id="2023197"/>
    <lineage>
        <taxon>Bacteria</taxon>
        <taxon>Pseudomonadati</taxon>
        <taxon>Spirochaetota</taxon>
        <taxon>Spirochaetia</taxon>
        <taxon>Leptospirales</taxon>
        <taxon>Leptospiraceae</taxon>
        <taxon>Leptospira</taxon>
    </lineage>
</organism>
<reference evidence="1" key="1">
    <citation type="submission" date="2017-07" db="EMBL/GenBank/DDBJ databases">
        <title>Leptospira spp. isolated from tropical soils.</title>
        <authorList>
            <person name="Thibeaux R."/>
            <person name="Iraola G."/>
            <person name="Ferres I."/>
            <person name="Bierque E."/>
            <person name="Girault D."/>
            <person name="Soupe-Gilbert M.-E."/>
            <person name="Picardeau M."/>
            <person name="Goarant C."/>
        </authorList>
    </citation>
    <scope>NUCLEOTIDE SEQUENCE [LARGE SCALE GENOMIC DNA]</scope>
    <source>
        <strain evidence="1">ATI7-C-A5</strain>
    </source>
</reference>
<name>A0A2N0B2V0_9LEPT</name>
<gene>
    <name evidence="1" type="ORF">CH379_21905</name>
</gene>
<dbReference type="EMBL" id="NPEF01000478">
    <property type="protein sequence ID" value="PJZ90866.1"/>
    <property type="molecule type" value="Genomic_DNA"/>
</dbReference>
<dbReference type="AlphaFoldDB" id="A0A2N0B2V0"/>
<accession>A0A2N0B2V0</accession>
<comment type="caution">
    <text evidence="1">The sequence shown here is derived from an EMBL/GenBank/DDBJ whole genome shotgun (WGS) entry which is preliminary data.</text>
</comment>
<evidence type="ECO:0000313" key="1">
    <source>
        <dbReference type="EMBL" id="PJZ90866.1"/>
    </source>
</evidence>
<proteinExistence type="predicted"/>
<sequence>MGTKLNSVTIFTKGSELSHLKPKHQFTVNVNGHPVGSEIGQDPAFNPSTLISLLEFADTGILFNVFVAFPF</sequence>
<protein>
    <submittedName>
        <fullName evidence="1">Uncharacterized protein</fullName>
    </submittedName>
</protein>